<dbReference type="Pfam" id="PF06029">
    <property type="entry name" value="AlkA_N"/>
    <property type="match status" value="1"/>
</dbReference>
<dbReference type="PANTHER" id="PTHR43003:SF13">
    <property type="entry name" value="DNA-3-METHYLADENINE GLYCOSYLASE 2"/>
    <property type="match status" value="1"/>
</dbReference>
<dbReference type="SUPFAM" id="SSF48150">
    <property type="entry name" value="DNA-glycosylase"/>
    <property type="match status" value="1"/>
</dbReference>
<dbReference type="Gene3D" id="3.40.10.10">
    <property type="entry name" value="DNA Methylphosphotriester Repair Domain"/>
    <property type="match status" value="1"/>
</dbReference>
<dbReference type="OMA" id="RWPDAFP"/>
<dbReference type="InterPro" id="IPR037046">
    <property type="entry name" value="AlkA_N_sf"/>
</dbReference>
<dbReference type="Gene3D" id="1.10.1670.10">
    <property type="entry name" value="Helix-hairpin-Helix base-excision DNA repair enzymes (C-terminal)"/>
    <property type="match status" value="1"/>
</dbReference>
<organism evidence="15 16">
    <name type="scientific">Acidithiobacillus ferrooxidans</name>
    <name type="common">Thiobacillus ferrooxidans</name>
    <dbReference type="NCBI Taxonomy" id="920"/>
    <lineage>
        <taxon>Bacteria</taxon>
        <taxon>Pseudomonadati</taxon>
        <taxon>Pseudomonadota</taxon>
        <taxon>Acidithiobacillia</taxon>
        <taxon>Acidithiobacillales</taxon>
        <taxon>Acidithiobacillaceae</taxon>
        <taxon>Acidithiobacillus</taxon>
    </lineage>
</organism>
<dbReference type="Gene3D" id="3.30.310.20">
    <property type="entry name" value="DNA-3-methyladenine glycosylase AlkA, N-terminal domain"/>
    <property type="match status" value="1"/>
</dbReference>
<keyword evidence="10" id="KW-0238">DNA-binding</keyword>
<dbReference type="PROSITE" id="PS00041">
    <property type="entry name" value="HTH_ARAC_FAMILY_1"/>
    <property type="match status" value="1"/>
</dbReference>
<evidence type="ECO:0000313" key="15">
    <source>
        <dbReference type="EMBL" id="PZD80812.1"/>
    </source>
</evidence>
<dbReference type="InterPro" id="IPR003265">
    <property type="entry name" value="HhH-GPD_domain"/>
</dbReference>
<evidence type="ECO:0000313" key="16">
    <source>
        <dbReference type="Proteomes" id="UP000248886"/>
    </source>
</evidence>
<dbReference type="SUPFAM" id="SSF57884">
    <property type="entry name" value="Ada DNA repair protein, N-terminal domain (N-Ada 10)"/>
    <property type="match status" value="1"/>
</dbReference>
<dbReference type="SMART" id="SM00342">
    <property type="entry name" value="HTH_ARAC"/>
    <property type="match status" value="1"/>
</dbReference>
<evidence type="ECO:0000256" key="3">
    <source>
        <dbReference type="ARBA" id="ARBA00012000"/>
    </source>
</evidence>
<dbReference type="InterPro" id="IPR035451">
    <property type="entry name" value="Ada-like_dom_sf"/>
</dbReference>
<dbReference type="GeneID" id="65281833"/>
<evidence type="ECO:0000256" key="11">
    <source>
        <dbReference type="ARBA" id="ARBA00023159"/>
    </source>
</evidence>
<dbReference type="FunFam" id="3.40.10.10:FF:000001">
    <property type="entry name" value="DNA-3-methyladenine glycosylase 2"/>
    <property type="match status" value="1"/>
</dbReference>
<feature type="domain" description="HTH araC/xylS-type" evidence="14">
    <location>
        <begin position="90"/>
        <end position="188"/>
    </location>
</feature>
<dbReference type="RefSeq" id="WP_012537395.1">
    <property type="nucleotide sequence ID" value="NZ_AP025160.1"/>
</dbReference>
<dbReference type="GO" id="GO:0008168">
    <property type="term" value="F:methyltransferase activity"/>
    <property type="evidence" value="ECO:0007669"/>
    <property type="project" value="UniProtKB-KW"/>
</dbReference>
<dbReference type="InterPro" id="IPR018062">
    <property type="entry name" value="HTH_AraC-typ_CS"/>
</dbReference>
<dbReference type="SMART" id="SM01009">
    <property type="entry name" value="AlkA_N"/>
    <property type="match status" value="1"/>
</dbReference>
<evidence type="ECO:0000256" key="4">
    <source>
        <dbReference type="ARBA" id="ARBA00022603"/>
    </source>
</evidence>
<accession>A0A2W1KEN2</accession>
<evidence type="ECO:0000256" key="10">
    <source>
        <dbReference type="ARBA" id="ARBA00023125"/>
    </source>
</evidence>
<dbReference type="GO" id="GO:0003700">
    <property type="term" value="F:DNA-binding transcription factor activity"/>
    <property type="evidence" value="ECO:0007669"/>
    <property type="project" value="InterPro"/>
</dbReference>
<sequence>MNQQVLDREACYRALLTRDARFDGQFYTAVLSTGIYCRPICPARPPKIENCLFLPSAAAAHQMGFRPCLRCRPEVNPAKQRTWAGSNLVDHALRWITEGAFDDDCVEHLAERLGVSGRHLRRLFARELGTTPIAVAQAQRVLLAKKMIVETTLSMTDVAIAAGFGSVRRFNDAIQRNYGRAPKTMRHTSTSNGNMTAGITLKLPFTPPYDWEAMIDFLAGRAIPGVEAVDAGKYARSFQWDGMHGVVEVQQESETNHLLATIYATEVPPIGMIVARLRRLFDLDANIGMIDAHLSADPRLAARVRERPGLRVPGSWDLFELTVRAVLGQQISVAAATTLSGRLVATLGEPIKGDFGAALEKTGISMIFPLPAAVMTANLTPIGLTRAREKALQSLATAVHEDRLFFQPQPSPNKTIEKLCELPGIGPWTAHYIAMRGYRDPDAFPHSDLGLLRALETKNGRPTPAELLALAEAWRPWRAYGAMRLWVQPKILPAAR</sequence>
<dbReference type="GO" id="GO:0006307">
    <property type="term" value="P:DNA alkylation repair"/>
    <property type="evidence" value="ECO:0007669"/>
    <property type="project" value="TreeGrafter"/>
</dbReference>
<dbReference type="SUPFAM" id="SSF46689">
    <property type="entry name" value="Homeodomain-like"/>
    <property type="match status" value="2"/>
</dbReference>
<keyword evidence="5" id="KW-0808">Transferase</keyword>
<dbReference type="GO" id="GO:0006285">
    <property type="term" value="P:base-excision repair, AP site formation"/>
    <property type="evidence" value="ECO:0007669"/>
    <property type="project" value="TreeGrafter"/>
</dbReference>
<dbReference type="Gene3D" id="1.10.10.60">
    <property type="entry name" value="Homeodomain-like"/>
    <property type="match status" value="1"/>
</dbReference>
<dbReference type="GO" id="GO:0005737">
    <property type="term" value="C:cytoplasm"/>
    <property type="evidence" value="ECO:0007669"/>
    <property type="project" value="TreeGrafter"/>
</dbReference>
<dbReference type="PROSITE" id="PS01124">
    <property type="entry name" value="HTH_ARAC_FAMILY_2"/>
    <property type="match status" value="1"/>
</dbReference>
<dbReference type="GO" id="GO:0008270">
    <property type="term" value="F:zinc ion binding"/>
    <property type="evidence" value="ECO:0007669"/>
    <property type="project" value="InterPro"/>
</dbReference>
<gene>
    <name evidence="15" type="ORF">DN052_10335</name>
</gene>
<evidence type="ECO:0000259" key="14">
    <source>
        <dbReference type="PROSITE" id="PS01124"/>
    </source>
</evidence>
<dbReference type="InterPro" id="IPR051912">
    <property type="entry name" value="Alkylbase_DNA_Glycosylase/TA"/>
</dbReference>
<dbReference type="GO" id="GO:0008725">
    <property type="term" value="F:DNA-3-methyladenine glycosylase activity"/>
    <property type="evidence" value="ECO:0007669"/>
    <property type="project" value="TreeGrafter"/>
</dbReference>
<evidence type="ECO:0000256" key="12">
    <source>
        <dbReference type="ARBA" id="ARBA00023163"/>
    </source>
</evidence>
<dbReference type="SUPFAM" id="SSF55945">
    <property type="entry name" value="TATA-box binding protein-like"/>
    <property type="match status" value="1"/>
</dbReference>
<protein>
    <recommendedName>
        <fullName evidence="3">DNA-3-methyladenine glycosylase II</fullName>
        <ecNumber evidence="3">3.2.2.21</ecNumber>
    </recommendedName>
</protein>
<dbReference type="InterPro" id="IPR004026">
    <property type="entry name" value="Ada_DNA_repair_Zn-bd"/>
</dbReference>
<dbReference type="Proteomes" id="UP000248886">
    <property type="component" value="Unassembled WGS sequence"/>
</dbReference>
<dbReference type="InterPro" id="IPR009057">
    <property type="entry name" value="Homeodomain-like_sf"/>
</dbReference>
<keyword evidence="6" id="KW-0479">Metal-binding</keyword>
<dbReference type="InterPro" id="IPR023170">
    <property type="entry name" value="HhH_base_excis_C"/>
</dbReference>
<dbReference type="GO" id="GO:0043916">
    <property type="term" value="F:DNA-7-methylguanine glycosylase activity"/>
    <property type="evidence" value="ECO:0007669"/>
    <property type="project" value="TreeGrafter"/>
</dbReference>
<dbReference type="Pfam" id="PF02805">
    <property type="entry name" value="Ada_Zn_binding"/>
    <property type="match status" value="1"/>
</dbReference>
<keyword evidence="9" id="KW-0805">Transcription regulation</keyword>
<evidence type="ECO:0000256" key="9">
    <source>
        <dbReference type="ARBA" id="ARBA00023015"/>
    </source>
</evidence>
<evidence type="ECO:0000256" key="6">
    <source>
        <dbReference type="ARBA" id="ARBA00022723"/>
    </source>
</evidence>
<evidence type="ECO:0000256" key="2">
    <source>
        <dbReference type="ARBA" id="ARBA00001947"/>
    </source>
</evidence>
<dbReference type="GO" id="GO:0032131">
    <property type="term" value="F:alkylated DNA binding"/>
    <property type="evidence" value="ECO:0007669"/>
    <property type="project" value="TreeGrafter"/>
</dbReference>
<evidence type="ECO:0000256" key="13">
    <source>
        <dbReference type="ARBA" id="ARBA00023204"/>
    </source>
</evidence>
<dbReference type="OrthoDB" id="5287924at2"/>
<dbReference type="InterPro" id="IPR010316">
    <property type="entry name" value="AlkA_N"/>
</dbReference>
<dbReference type="SMART" id="SM00478">
    <property type="entry name" value="ENDO3c"/>
    <property type="match status" value="1"/>
</dbReference>
<dbReference type="GO" id="GO:0043565">
    <property type="term" value="F:sequence-specific DNA binding"/>
    <property type="evidence" value="ECO:0007669"/>
    <property type="project" value="InterPro"/>
</dbReference>
<keyword evidence="8" id="KW-0862">Zinc</keyword>
<dbReference type="EMBL" id="QKQP01000005">
    <property type="protein sequence ID" value="PZD80812.1"/>
    <property type="molecule type" value="Genomic_DNA"/>
</dbReference>
<dbReference type="CDD" id="cd00056">
    <property type="entry name" value="ENDO3c"/>
    <property type="match status" value="1"/>
</dbReference>
<keyword evidence="12" id="KW-0804">Transcription</keyword>
<dbReference type="Gene3D" id="1.10.340.30">
    <property type="entry name" value="Hypothetical protein, domain 2"/>
    <property type="match status" value="1"/>
</dbReference>
<dbReference type="InterPro" id="IPR018060">
    <property type="entry name" value="HTH_AraC"/>
</dbReference>
<evidence type="ECO:0000256" key="7">
    <source>
        <dbReference type="ARBA" id="ARBA00022763"/>
    </source>
</evidence>
<dbReference type="PANTHER" id="PTHR43003">
    <property type="entry name" value="DNA-3-METHYLADENINE GLYCOSYLASE"/>
    <property type="match status" value="1"/>
</dbReference>
<reference evidence="15 16" key="1">
    <citation type="submission" date="2018-06" db="EMBL/GenBank/DDBJ databases">
        <title>Draft sequence of Acidithiobacillus ferrooxidans CCM 4253.</title>
        <authorList>
            <person name="Moya-Beltran A."/>
            <person name="Castro M."/>
            <person name="Covarrubias P.C."/>
            <person name="Issotta F."/>
            <person name="Janiczek O."/>
            <person name="Mandl M."/>
            <person name="Kucera J."/>
            <person name="Quatrini R."/>
        </authorList>
    </citation>
    <scope>NUCLEOTIDE SEQUENCE [LARGE SCALE GENOMIC DNA]</scope>
    <source>
        <strain evidence="15 16">CCM 4253</strain>
    </source>
</reference>
<comment type="catalytic activity">
    <reaction evidence="1">
        <text>Hydrolysis of alkylated DNA, releasing 3-methyladenine, 3-methylguanine, 7-methylguanine and 7-methyladenine.</text>
        <dbReference type="EC" id="3.2.2.21"/>
    </reaction>
</comment>
<name>A0A2W1KEN2_ACIFR</name>
<proteinExistence type="predicted"/>
<dbReference type="InterPro" id="IPR011257">
    <property type="entry name" value="DNA_glycosylase"/>
</dbReference>
<keyword evidence="11" id="KW-0010">Activator</keyword>
<evidence type="ECO:0000256" key="8">
    <source>
        <dbReference type="ARBA" id="ARBA00022833"/>
    </source>
</evidence>
<evidence type="ECO:0000256" key="5">
    <source>
        <dbReference type="ARBA" id="ARBA00022679"/>
    </source>
</evidence>
<keyword evidence="7" id="KW-0227">DNA damage</keyword>
<comment type="caution">
    <text evidence="15">The sequence shown here is derived from an EMBL/GenBank/DDBJ whole genome shotgun (WGS) entry which is preliminary data.</text>
</comment>
<dbReference type="EC" id="3.2.2.21" evidence="3"/>
<dbReference type="AlphaFoldDB" id="A0A2W1KEN2"/>
<keyword evidence="4" id="KW-0489">Methyltransferase</keyword>
<comment type="cofactor">
    <cofactor evidence="2">
        <name>Zn(2+)</name>
        <dbReference type="ChEBI" id="CHEBI:29105"/>
    </cofactor>
</comment>
<dbReference type="Pfam" id="PF12833">
    <property type="entry name" value="HTH_18"/>
    <property type="match status" value="1"/>
</dbReference>
<dbReference type="GO" id="GO:0032259">
    <property type="term" value="P:methylation"/>
    <property type="evidence" value="ECO:0007669"/>
    <property type="project" value="UniProtKB-KW"/>
</dbReference>
<evidence type="ECO:0000256" key="1">
    <source>
        <dbReference type="ARBA" id="ARBA00000086"/>
    </source>
</evidence>
<keyword evidence="13" id="KW-0234">DNA repair</keyword>
<dbReference type="GO" id="GO:0032993">
    <property type="term" value="C:protein-DNA complex"/>
    <property type="evidence" value="ECO:0007669"/>
    <property type="project" value="TreeGrafter"/>
</dbReference>